<evidence type="ECO:0000256" key="1">
    <source>
        <dbReference type="SAM" id="MobiDB-lite"/>
    </source>
</evidence>
<protein>
    <recommendedName>
        <fullName evidence="4">Pentacotripeptide-repeat region of PRORP domain-containing protein</fullName>
    </recommendedName>
</protein>
<dbReference type="OrthoDB" id="185373at2759"/>
<evidence type="ECO:0008006" key="4">
    <source>
        <dbReference type="Google" id="ProtNLM"/>
    </source>
</evidence>
<keyword evidence="3" id="KW-1185">Reference proteome</keyword>
<dbReference type="EMBL" id="QJNU01000201">
    <property type="protein sequence ID" value="RYP04691.1"/>
    <property type="molecule type" value="Genomic_DNA"/>
</dbReference>
<dbReference type="Proteomes" id="UP000293360">
    <property type="component" value="Unassembled WGS sequence"/>
</dbReference>
<comment type="caution">
    <text evidence="2">The sequence shown here is derived from an EMBL/GenBank/DDBJ whole genome shotgun (WGS) entry which is preliminary data.</text>
</comment>
<organism evidence="2 3">
    <name type="scientific">Monosporascus ibericus</name>
    <dbReference type="NCBI Taxonomy" id="155417"/>
    <lineage>
        <taxon>Eukaryota</taxon>
        <taxon>Fungi</taxon>
        <taxon>Dikarya</taxon>
        <taxon>Ascomycota</taxon>
        <taxon>Pezizomycotina</taxon>
        <taxon>Sordariomycetes</taxon>
        <taxon>Xylariomycetidae</taxon>
        <taxon>Xylariales</taxon>
        <taxon>Xylariales incertae sedis</taxon>
        <taxon>Monosporascus</taxon>
    </lineage>
</organism>
<gene>
    <name evidence="2" type="ORF">DL764_004307</name>
</gene>
<feature type="region of interest" description="Disordered" evidence="1">
    <location>
        <begin position="82"/>
        <end position="121"/>
    </location>
</feature>
<dbReference type="STRING" id="155417.A0A4Q4TD76"/>
<evidence type="ECO:0000313" key="3">
    <source>
        <dbReference type="Proteomes" id="UP000293360"/>
    </source>
</evidence>
<proteinExistence type="predicted"/>
<name>A0A4Q4TD76_9PEZI</name>
<feature type="region of interest" description="Disordered" evidence="1">
    <location>
        <begin position="176"/>
        <end position="196"/>
    </location>
</feature>
<feature type="compositionally biased region" description="Basic and acidic residues" evidence="1">
    <location>
        <begin position="82"/>
        <end position="97"/>
    </location>
</feature>
<accession>A0A4Q4TD76</accession>
<evidence type="ECO:0000313" key="2">
    <source>
        <dbReference type="EMBL" id="RYP04691.1"/>
    </source>
</evidence>
<reference evidence="2 3" key="1">
    <citation type="submission" date="2018-06" db="EMBL/GenBank/DDBJ databases">
        <title>Complete Genomes of Monosporascus.</title>
        <authorList>
            <person name="Robinson A.J."/>
            <person name="Natvig D.O."/>
        </authorList>
    </citation>
    <scope>NUCLEOTIDE SEQUENCE [LARGE SCALE GENOMIC DNA]</scope>
    <source>
        <strain evidence="2 3">CBS 110550</strain>
    </source>
</reference>
<dbReference type="AlphaFoldDB" id="A0A4Q4TD76"/>
<sequence length="989" mass="111017">MPPPLPVPSKAAIHALRGLALGTSCAIGAIVEDRRRRISTLRTAIANKKKLKASRQYHGAHESVALQLDLGDAVPLRRDDLHERDQTETLRDPDEYPRVLLPRSTSSRRTAADAEYTQSPGCQALKDGLETQPQQAEYATQRSPVSHTLEPVALAREEQLSRSVPRTLPNRRLLVNNSANWGPEPARTSRLRPKSFDPASLTRSIDEILSNRDEEKFDLALAKFFSAPQKRYMLQQVGDAWLDISARLSKECQARGRWEDASRVLDRVLDGDPLDESWYYAHDPFPIIESWLPPAGSEDKCIGDAFSKASRLFLATFTKTPQSNQVEVERLGKRLLSGALALRQFRSVSGIYWRVLTQLDDCSNFSAWVIKALSEYHDYKNVVKIFLLNFSKSTPNDTLFNETLDRVVYAVEAMKGLKAAQVLRAYARMGNAGDASLRTRWIMKILQAHWHRHQDFSQSKALFDEAKALGLLDRIGHPQGVYRVMVELALRADEHIIAKSYYDELIQLYPELASDIPLHGYFALAKAKAGDWEGVYDDFTEMQSHRHRPYIDFVETLQEEYDSAFIMVLKIFAQDHPVSEVRGFVTRYTRDLDVGLHRYIVTLVANKYGECHDMPGFISWLEYCSEAGFALDPTFCNAMLYNCRARWKLSFEQLKSLISNMRQLNPNATDDSTERLLSQASIAGSSKTHLSFKAKQAHHKAISVNKLAYMGRSTNNRDVYEAMNQEIGCGKHMAAVTIYKRAMRFGMPFCSYCFRLAVTAALELPGNGTSTAFHLIHNAHGQGQDVNSAVSAFIRTQMDRFRGGTTDVMQHIQTMISRFEALHIIIDATVLTHTALVCIKFGQHARAISLCRLAMERSGSATPCFSRQAFRVLLMAYSQTLDAPGLEHLLAALRACDFAHEKKTLLELRTTLRKVQSLKKSPAAAAAAQVLRSALDDLRLLRAQRQREGNTISEEALRIVGDAVAQMTEGRPRGGAHDAGPAGWMVCAT</sequence>